<evidence type="ECO:0000313" key="1">
    <source>
        <dbReference type="EMBL" id="MPL66045.1"/>
    </source>
</evidence>
<comment type="caution">
    <text evidence="1">The sequence shown here is derived from an EMBL/GenBank/DDBJ whole genome shotgun (WGS) entry which is preliminary data.</text>
</comment>
<reference evidence="1" key="1">
    <citation type="submission" date="2019-08" db="EMBL/GenBank/DDBJ databases">
        <authorList>
            <person name="Kucharzyk K."/>
            <person name="Murdoch R.W."/>
            <person name="Higgins S."/>
            <person name="Loffler F."/>
        </authorList>
    </citation>
    <scope>NUCLEOTIDE SEQUENCE</scope>
</reference>
<gene>
    <name evidence="1" type="ORF">SDC9_11713</name>
</gene>
<protein>
    <submittedName>
        <fullName evidence="1">Uncharacterized protein</fullName>
    </submittedName>
</protein>
<accession>A0A644TGE2</accession>
<organism evidence="1">
    <name type="scientific">bioreactor metagenome</name>
    <dbReference type="NCBI Taxonomy" id="1076179"/>
    <lineage>
        <taxon>unclassified sequences</taxon>
        <taxon>metagenomes</taxon>
        <taxon>ecological metagenomes</taxon>
    </lineage>
</organism>
<dbReference type="EMBL" id="VSSQ01000030">
    <property type="protein sequence ID" value="MPL66045.1"/>
    <property type="molecule type" value="Genomic_DNA"/>
</dbReference>
<dbReference type="AlphaFoldDB" id="A0A644TGE2"/>
<proteinExistence type="predicted"/>
<name>A0A644TGE2_9ZZZZ</name>
<sequence>MKIKYNPCQWNEYANIEVLPDTEIIPIDENSIRIDGELYEFDEQSVEFLEIRTQTGEKILEAHREDSELYLTVMRFYTRTCQPWDTGGYHEIVW</sequence>